<dbReference type="STRING" id="317577.GCA_000419625_01987"/>
<dbReference type="RefSeq" id="WP_027462951.1">
    <property type="nucleotide sequence ID" value="NZ_CP021081.1"/>
</dbReference>
<dbReference type="Pfam" id="PF13649">
    <property type="entry name" value="Methyltransf_25"/>
    <property type="match status" value="1"/>
</dbReference>
<keyword evidence="2" id="KW-0808">Transferase</keyword>
<dbReference type="EMBL" id="CP021081">
    <property type="protein sequence ID" value="ASN81234.1"/>
    <property type="molecule type" value="Genomic_DNA"/>
</dbReference>
<keyword evidence="3" id="KW-1185">Reference proteome</keyword>
<feature type="domain" description="Methyltransferase" evidence="1">
    <location>
        <begin position="45"/>
        <end position="137"/>
    </location>
</feature>
<protein>
    <submittedName>
        <fullName evidence="2">SAM-dependent methyltransferase</fullName>
    </submittedName>
</protein>
<organism evidence="2 3">
    <name type="scientific">Deinococcus ficus</name>
    <dbReference type="NCBI Taxonomy" id="317577"/>
    <lineage>
        <taxon>Bacteria</taxon>
        <taxon>Thermotogati</taxon>
        <taxon>Deinococcota</taxon>
        <taxon>Deinococci</taxon>
        <taxon>Deinococcales</taxon>
        <taxon>Deinococcaceae</taxon>
        <taxon>Deinococcus</taxon>
    </lineage>
</organism>
<evidence type="ECO:0000259" key="1">
    <source>
        <dbReference type="Pfam" id="PF13649"/>
    </source>
</evidence>
<dbReference type="KEGG" id="dfc:DFI_09630"/>
<proteinExistence type="predicted"/>
<dbReference type="SUPFAM" id="SSF53335">
    <property type="entry name" value="S-adenosyl-L-methionine-dependent methyltransferases"/>
    <property type="match status" value="1"/>
</dbReference>
<sequence length="249" mass="27278">MTHWTESFYPQQDALTGCYAAPIHPFHTALASRVTAQLGRPGTLLELGAGGGQFAVSAALLGHKVTALDLWAGAGEFTRRLARTQGVNVEVVTGSFYDAPLPRTFDAVCYWDGFGIGTDAEQRHLLTRLHDWLAPSGTGFVEVYTPWYWARHAGFTRQDEAYTQVYGFDADGCRMTDTYTPVTGDPITQSLRCYSPADLRLLLTGTGLTLTGLWPGGEYDPVTRTWHPEVPLARAQSYTALLTRESAPS</sequence>
<gene>
    <name evidence="2" type="ORF">DFI_09630</name>
</gene>
<dbReference type="GO" id="GO:0008168">
    <property type="term" value="F:methyltransferase activity"/>
    <property type="evidence" value="ECO:0007669"/>
    <property type="project" value="UniProtKB-KW"/>
</dbReference>
<dbReference type="AlphaFoldDB" id="A0A221SX63"/>
<accession>A0A221SX63</accession>
<evidence type="ECO:0000313" key="3">
    <source>
        <dbReference type="Proteomes" id="UP000259030"/>
    </source>
</evidence>
<dbReference type="GO" id="GO:0032259">
    <property type="term" value="P:methylation"/>
    <property type="evidence" value="ECO:0007669"/>
    <property type="project" value="UniProtKB-KW"/>
</dbReference>
<evidence type="ECO:0000313" key="2">
    <source>
        <dbReference type="EMBL" id="ASN81234.1"/>
    </source>
</evidence>
<dbReference type="InterPro" id="IPR029063">
    <property type="entry name" value="SAM-dependent_MTases_sf"/>
</dbReference>
<dbReference type="Proteomes" id="UP000259030">
    <property type="component" value="Chromosome"/>
</dbReference>
<dbReference type="CDD" id="cd02440">
    <property type="entry name" value="AdoMet_MTases"/>
    <property type="match status" value="1"/>
</dbReference>
<name>A0A221SX63_9DEIO</name>
<dbReference type="Gene3D" id="3.40.50.150">
    <property type="entry name" value="Vaccinia Virus protein VP39"/>
    <property type="match status" value="1"/>
</dbReference>
<keyword evidence="2" id="KW-0489">Methyltransferase</keyword>
<dbReference type="InterPro" id="IPR041698">
    <property type="entry name" value="Methyltransf_25"/>
</dbReference>
<reference evidence="2 3" key="1">
    <citation type="submission" date="2017-05" db="EMBL/GenBank/DDBJ databases">
        <title>The complete genome sequence of Deinococcus ficus isolated from the rhizosphere of the Ficus religiosa L. in Taiwan.</title>
        <authorList>
            <person name="Wu K.-M."/>
            <person name="Liao T.-L."/>
            <person name="Liu Y.-M."/>
            <person name="Young C.-C."/>
            <person name="Tsai S.-F."/>
        </authorList>
    </citation>
    <scope>NUCLEOTIDE SEQUENCE [LARGE SCALE GENOMIC DNA]</scope>
    <source>
        <strain evidence="2 3">CC-FR2-10</strain>
    </source>
</reference>